<name>V5I858_ANOGL</name>
<feature type="non-terminal residue" evidence="1">
    <location>
        <position position="179"/>
    </location>
</feature>
<accession>V5I858</accession>
<sequence length="179" mass="20580">MNNNYSNVELRDMHYYYGLAAGNALAARRLYRAAFPNRNLPQSRMFSTIHRRLGEFGSFKTRIFDVGRQRNTRTAEAEARILNSIENNPNVSIRKIAIQEGIPKSSVHETIREQNLHPYHYQKVQALSAVGPAARVNFCNTIRILHNGDQNFVRNILFTDEAGFGHDGLINLHNEHFWS</sequence>
<organism evidence="1">
    <name type="scientific">Anoplophora glabripennis</name>
    <name type="common">Asian longhorn beetle</name>
    <name type="synonym">Anoplophora nobilis</name>
    <dbReference type="NCBI Taxonomy" id="217634"/>
    <lineage>
        <taxon>Eukaryota</taxon>
        <taxon>Metazoa</taxon>
        <taxon>Ecdysozoa</taxon>
        <taxon>Arthropoda</taxon>
        <taxon>Hexapoda</taxon>
        <taxon>Insecta</taxon>
        <taxon>Pterygota</taxon>
        <taxon>Neoptera</taxon>
        <taxon>Endopterygota</taxon>
        <taxon>Coleoptera</taxon>
        <taxon>Polyphaga</taxon>
        <taxon>Cucujiformia</taxon>
        <taxon>Chrysomeloidea</taxon>
        <taxon>Cerambycidae</taxon>
        <taxon>Lamiinae</taxon>
        <taxon>Lamiini</taxon>
        <taxon>Anoplophora</taxon>
    </lineage>
</organism>
<proteinExistence type="predicted"/>
<dbReference type="EMBL" id="GALX01005260">
    <property type="protein sequence ID" value="JAB63206.1"/>
    <property type="molecule type" value="Transcribed_RNA"/>
</dbReference>
<dbReference type="AlphaFoldDB" id="V5I858"/>
<reference evidence="1" key="1">
    <citation type="submission" date="2013-07" db="EMBL/GenBank/DDBJ databases">
        <title>Midgut Transcriptome Profiling of Anoplphora glabripennis, a Lignocellulose Degrading, Wood-Boring Cerambycid.</title>
        <authorList>
            <person name="Scully E.D."/>
            <person name="Hoover K."/>
            <person name="Carlson J.E."/>
            <person name="Tien M."/>
            <person name="Geib S.M."/>
        </authorList>
    </citation>
    <scope>NUCLEOTIDE SEQUENCE</scope>
</reference>
<dbReference type="PANTHER" id="PTHR47326:SF1">
    <property type="entry name" value="HTH PSQ-TYPE DOMAIN-CONTAINING PROTEIN"/>
    <property type="match status" value="1"/>
</dbReference>
<evidence type="ECO:0008006" key="2">
    <source>
        <dbReference type="Google" id="ProtNLM"/>
    </source>
</evidence>
<evidence type="ECO:0000313" key="1">
    <source>
        <dbReference type="EMBL" id="JAB63206.1"/>
    </source>
</evidence>
<protein>
    <recommendedName>
        <fullName evidence="2">DUF4817 domain-containing protein</fullName>
    </recommendedName>
</protein>
<dbReference type="PANTHER" id="PTHR47326">
    <property type="entry name" value="TRANSPOSABLE ELEMENT TC3 TRANSPOSASE-LIKE PROTEIN"/>
    <property type="match status" value="1"/>
</dbReference>